<keyword evidence="4" id="KW-1185">Reference proteome</keyword>
<comment type="caution">
    <text evidence="3">The sequence shown here is derived from an EMBL/GenBank/DDBJ whole genome shotgun (WGS) entry which is preliminary data.</text>
</comment>
<organism evidence="3 4">
    <name type="scientific">Apiospora rasikravindrae</name>
    <dbReference type="NCBI Taxonomy" id="990691"/>
    <lineage>
        <taxon>Eukaryota</taxon>
        <taxon>Fungi</taxon>
        <taxon>Dikarya</taxon>
        <taxon>Ascomycota</taxon>
        <taxon>Pezizomycotina</taxon>
        <taxon>Sordariomycetes</taxon>
        <taxon>Xylariomycetidae</taxon>
        <taxon>Amphisphaeriales</taxon>
        <taxon>Apiosporaceae</taxon>
        <taxon>Apiospora</taxon>
    </lineage>
</organism>
<feature type="region of interest" description="Disordered" evidence="1">
    <location>
        <begin position="207"/>
        <end position="246"/>
    </location>
</feature>
<feature type="compositionally biased region" description="Low complexity" evidence="1">
    <location>
        <begin position="296"/>
        <end position="308"/>
    </location>
</feature>
<feature type="compositionally biased region" description="Polar residues" evidence="1">
    <location>
        <begin position="216"/>
        <end position="234"/>
    </location>
</feature>
<keyword evidence="2" id="KW-1133">Transmembrane helix</keyword>
<feature type="region of interest" description="Disordered" evidence="1">
    <location>
        <begin position="288"/>
        <end position="342"/>
    </location>
</feature>
<feature type="non-terminal residue" evidence="3">
    <location>
        <position position="1"/>
    </location>
</feature>
<evidence type="ECO:0000313" key="4">
    <source>
        <dbReference type="Proteomes" id="UP001444661"/>
    </source>
</evidence>
<dbReference type="Proteomes" id="UP001444661">
    <property type="component" value="Unassembled WGS sequence"/>
</dbReference>
<keyword evidence="2" id="KW-0812">Transmembrane</keyword>
<evidence type="ECO:0000256" key="1">
    <source>
        <dbReference type="SAM" id="MobiDB-lite"/>
    </source>
</evidence>
<reference evidence="3 4" key="1">
    <citation type="submission" date="2023-01" db="EMBL/GenBank/DDBJ databases">
        <title>Analysis of 21 Apiospora genomes using comparative genomics revels a genus with tremendous synthesis potential of carbohydrate active enzymes and secondary metabolites.</title>
        <authorList>
            <person name="Sorensen T."/>
        </authorList>
    </citation>
    <scope>NUCLEOTIDE SEQUENCE [LARGE SCALE GENOMIC DNA]</scope>
    <source>
        <strain evidence="3 4">CBS 33761</strain>
    </source>
</reference>
<evidence type="ECO:0000256" key="2">
    <source>
        <dbReference type="SAM" id="Phobius"/>
    </source>
</evidence>
<gene>
    <name evidence="3" type="ORF">PG993_010158</name>
</gene>
<feature type="transmembrane region" description="Helical" evidence="2">
    <location>
        <begin position="255"/>
        <end position="278"/>
    </location>
</feature>
<proteinExistence type="predicted"/>
<keyword evidence="2" id="KW-0472">Membrane</keyword>
<protein>
    <submittedName>
        <fullName evidence="3">Peptidoglycan binding domain-containing protein</fullName>
    </submittedName>
</protein>
<name>A0ABR1SNS1_9PEZI</name>
<evidence type="ECO:0000313" key="3">
    <source>
        <dbReference type="EMBL" id="KAK8035163.1"/>
    </source>
</evidence>
<dbReference type="EMBL" id="JAQQWK010000009">
    <property type="protein sequence ID" value="KAK8035163.1"/>
    <property type="molecule type" value="Genomic_DNA"/>
</dbReference>
<sequence length="446" mass="47486">KIMADINVLISNGTCYKSASEESHMDYIPCGNAASGQHYPCCSKGDMCMSSNACFNGEYERQHPEYQLHIRSQPLHYPSGFHSLTHGNRIDTKGDFRTTYLAGCTDKNYKAGACPNKGIYDKQEWVGLTNCKRGQGKRGQDVAWIGCEEDIEEPSVNYGNQSCACSPDRADLSALFMDGQMLTKHANLPRTLGGTINFADGYTPTAASSPTTQSSMVNSGDVTGTAIGTATPEATSGDPGAATPNSGGSGLSTGALAGISTGAGVGGIILIAFIFLMFRYRRLKTKKESGYQGLRPSPTGTSGASSPGRIDGNNYDDKVSPNSITSANAPAHNHSGDNNGVAHGFFKAELPAGSPNSIVPSIENTPSPPFTQQGQQPRTIQYEAYDPDRDRWVPPLSVISERSNEAMMNTPNPYISPQSTGETVAAHVTQHSQRSGGMEPIYEMQA</sequence>
<accession>A0ABR1SNS1</accession>